<dbReference type="Proteomes" id="UP000032141">
    <property type="component" value="Chromosome C3"/>
</dbReference>
<protein>
    <submittedName>
        <fullName evidence="1">Uncharacterized protein</fullName>
    </submittedName>
</protein>
<reference evidence="1 2" key="1">
    <citation type="journal article" date="2014" name="Genome Biol.">
        <title>Transcriptome and methylome profiling reveals relics of genome dominance in the mesopolyploid Brassica oleracea.</title>
        <authorList>
            <person name="Parkin I.A."/>
            <person name="Koh C."/>
            <person name="Tang H."/>
            <person name="Robinson S.J."/>
            <person name="Kagale S."/>
            <person name="Clarke W.E."/>
            <person name="Town C.D."/>
            <person name="Nixon J."/>
            <person name="Krishnakumar V."/>
            <person name="Bidwell S.L."/>
            <person name="Denoeud F."/>
            <person name="Belcram H."/>
            <person name="Links M.G."/>
            <person name="Just J."/>
            <person name="Clarke C."/>
            <person name="Bender T."/>
            <person name="Huebert T."/>
            <person name="Mason A.S."/>
            <person name="Pires J.C."/>
            <person name="Barker G."/>
            <person name="Moore J."/>
            <person name="Walley P.G."/>
            <person name="Manoli S."/>
            <person name="Batley J."/>
            <person name="Edwards D."/>
            <person name="Nelson M.N."/>
            <person name="Wang X."/>
            <person name="Paterson A.H."/>
            <person name="King G."/>
            <person name="Bancroft I."/>
            <person name="Chalhoub B."/>
            <person name="Sharpe A.G."/>
        </authorList>
    </citation>
    <scope>NUCLEOTIDE SEQUENCE</scope>
    <source>
        <strain evidence="1 2">cv. TO1000</strain>
    </source>
</reference>
<reference evidence="1" key="2">
    <citation type="submission" date="2015-03" db="UniProtKB">
        <authorList>
            <consortium name="EnsemblPlants"/>
        </authorList>
    </citation>
    <scope>IDENTIFICATION</scope>
</reference>
<dbReference type="Gramene" id="Bo3g019530.1">
    <property type="protein sequence ID" value="Bo3g019530.1"/>
    <property type="gene ID" value="Bo3g019530"/>
</dbReference>
<dbReference type="HOGENOM" id="CLU_1706706_0_0_1"/>
<organism evidence="1 2">
    <name type="scientific">Brassica oleracea var. oleracea</name>
    <dbReference type="NCBI Taxonomy" id="109376"/>
    <lineage>
        <taxon>Eukaryota</taxon>
        <taxon>Viridiplantae</taxon>
        <taxon>Streptophyta</taxon>
        <taxon>Embryophyta</taxon>
        <taxon>Tracheophyta</taxon>
        <taxon>Spermatophyta</taxon>
        <taxon>Magnoliopsida</taxon>
        <taxon>eudicotyledons</taxon>
        <taxon>Gunneridae</taxon>
        <taxon>Pentapetalae</taxon>
        <taxon>rosids</taxon>
        <taxon>malvids</taxon>
        <taxon>Brassicales</taxon>
        <taxon>Brassicaceae</taxon>
        <taxon>Brassiceae</taxon>
        <taxon>Brassica</taxon>
    </lineage>
</organism>
<keyword evidence="2" id="KW-1185">Reference proteome</keyword>
<proteinExistence type="predicted"/>
<sequence>MEMEKPMGFCSMLERSFGSTWLRLEEDHGSPFGPSELRHMGRISRSWLKTFVCLPCVNLGIVIGPVTCIILEYGCHRSGGAHSHQQTDQEVTGLSLGLVLNLLLSYFITEIEHSFCRLKPGQQGECHENSKIVVKKPRYSARSNKCAGVITNVS</sequence>
<dbReference type="AlphaFoldDB" id="A0A0D3B323"/>
<dbReference type="EnsemblPlants" id="Bo3g019530.1">
    <property type="protein sequence ID" value="Bo3g019530.1"/>
    <property type="gene ID" value="Bo3g019530"/>
</dbReference>
<evidence type="ECO:0000313" key="2">
    <source>
        <dbReference type="Proteomes" id="UP000032141"/>
    </source>
</evidence>
<accession>A0A0D3B323</accession>
<evidence type="ECO:0000313" key="1">
    <source>
        <dbReference type="EnsemblPlants" id="Bo3g019530.1"/>
    </source>
</evidence>
<name>A0A0D3B323_BRAOL</name>